<keyword evidence="1" id="KW-0175">Coiled coil</keyword>
<feature type="coiled-coil region" evidence="1">
    <location>
        <begin position="1002"/>
        <end position="1108"/>
    </location>
</feature>
<dbReference type="Ensembl" id="ENSMAMT00000026990.2">
    <property type="protein sequence ID" value="ENSMAMP00000026315.1"/>
    <property type="gene ID" value="ENSMAMG00000017657.2"/>
</dbReference>
<feature type="region of interest" description="Disordered" evidence="2">
    <location>
        <begin position="1338"/>
        <end position="1442"/>
    </location>
</feature>
<proteinExistence type="predicted"/>
<feature type="region of interest" description="Disordered" evidence="2">
    <location>
        <begin position="300"/>
        <end position="357"/>
    </location>
</feature>
<reference evidence="3" key="1">
    <citation type="submission" date="2025-08" db="UniProtKB">
        <authorList>
            <consortium name="Ensembl"/>
        </authorList>
    </citation>
    <scope>IDENTIFICATION</scope>
</reference>
<feature type="compositionally biased region" description="Low complexity" evidence="2">
    <location>
        <begin position="1577"/>
        <end position="1586"/>
    </location>
</feature>
<evidence type="ECO:0000256" key="1">
    <source>
        <dbReference type="SAM" id="Coils"/>
    </source>
</evidence>
<feature type="compositionally biased region" description="Low complexity" evidence="2">
    <location>
        <begin position="1338"/>
        <end position="1347"/>
    </location>
</feature>
<evidence type="ECO:0000313" key="3">
    <source>
        <dbReference type="Ensembl" id="ENSMAMP00000026315.1"/>
    </source>
</evidence>
<dbReference type="InParanoid" id="A0A3Q3MFM9"/>
<feature type="compositionally biased region" description="Basic and acidic residues" evidence="2">
    <location>
        <begin position="1227"/>
        <end position="1265"/>
    </location>
</feature>
<feature type="compositionally biased region" description="Basic and acidic residues" evidence="2">
    <location>
        <begin position="397"/>
        <end position="406"/>
    </location>
</feature>
<dbReference type="CTD" id="285025"/>
<reference evidence="3" key="2">
    <citation type="submission" date="2025-09" db="UniProtKB">
        <authorList>
            <consortium name="Ensembl"/>
        </authorList>
    </citation>
    <scope>IDENTIFICATION</scope>
</reference>
<dbReference type="GeneTree" id="ENSGT00940000164697"/>
<keyword evidence="4" id="KW-1185">Reference proteome</keyword>
<dbReference type="GeneID" id="113123658"/>
<feature type="compositionally biased region" description="Polar residues" evidence="2">
    <location>
        <begin position="1371"/>
        <end position="1388"/>
    </location>
</feature>
<evidence type="ECO:0000313" key="4">
    <source>
        <dbReference type="Proteomes" id="UP000261640"/>
    </source>
</evidence>
<sequence length="1675" mass="188378">MLIGGGGREENMKPSWSFTTLSTIAIQATHSQVVINVLKSGSLVHLQLIQVHPGLCEIGSNIDENQTLILEHQRLMEKLKKHEGEVLAVVENKRQTELRRRRIMEQKKNNENHEDEKLYKAMAASLREGWSLLLRLLERRQEVLTLASDFYHQVLEFGVSMDRAEDLHIKADDDRLTEVKLTYASMRRDLLQKSLQVLSSSSTLLQRLRQLQRTEALQRTGAVLQDEEQESSQCSRGIVFRLEELVEMLQARRRRVDQVVKLQLQQVENGITVHKKEEFRLAGSEDWNLLQNLQCGSTSAETTDLQAGSKEPIDPHPGSRSEARELHLSTADLQSSTRFNLKPGSRSETRDSQYESTSLDIKYLEPGSGLYLQSDLQSKETKYLQSGARSVLQSRSSSEEIRDLHFGARSPVKPGSKAVSEETKNLQPGSQSEDSRDFQPGPASEVEDICLSVPGMRLDKTTEHRAASAASSRQMVGLEGMLGNESQFQEDHAHQTILANQRQQLLSLCDQLMCKVCSWVEQGSSVLSHCSEGQWLCDAEDALNTHLQLRKQTESADCDAAIMKQILDQIRTLHTDPSITTCAQSPSGPSRLRSPLKALTEQLKRGSSSRQTRTSTGHAVLSGSLSPEFIGRVDLVLKELQNLNRKIDSNLQLLQPYVVFLRTAQQVEDKLEKLRELYRRRSMDDEDNGHSHIRSGTSSRAAVKQKQEDTCWQQMLQSFFAVQKLGNNYVHNVTMVSGSGLNPQAMMSVVQQTVDRLGRTKQEVNELRRHQQIQIQTQQKDFKYCMKYRERLFKTQQDLNCVSELLDSCTLMDLGSDLLTSRLLEQFNQARPHFAQLEAEVEYMVKSWETLRGVQDRLEVKGGAVKQEDLSELLKLQRSVKKKIQQTKLILDLTSRFHLTAKQLEVLLQSDPRSPLTGSTGFCASSEAEMRWHREEQQQIQSLFQMISALTTDICITLQNSGSTCFRVEQLEDRLLSLDSLCTSWLEEAEPLKERLCRELLARQLSDDIIQLHDSFKELKKRFSNLKFNYMKRNDRSRNTKAIRNQLHQVELCEEKLQVLRKRLQSVTSRLGSEVKDGGIAREREHTVNELQRQMGEFEQSVSEHLKTLDMTSRLQQAMEEFQLWCEEASVTIARVGKISSACCSTEAVSVLYQQFERFIWPTVPQQEERISQISELALRLHGVEEGQRYMEKTVSKHSEMVTSIRELSDGLLELEAKLKQQNGGGKVKEEEGETKWSRESETQEKDEEKWENLEENTKMKKEQTHPSSTQTAADLESGSPLELTDLVDDSLSIDEYECPSPDDISLPPLAETPESNTVQSDVEEGFSFSSHISHFSHQFHAQSEHSGTGSPMGAVRQHRASRQACPTPPTSTRIRSKSSSFVQSPSTFPDPGLVTIPRTSESSTANFSQSGPNLGHSSNTPDSWYNKNSNVPENKSPSKLCPELTQHNIQYNHPQSSTATQSKNTQNVTFKRETLPLADPLSKSQQIVHCKPLPSDSPCNVAEVRRSLISQKESPFSQALPDAHTAILPGPSSISNISISSTDRLSSKQNHHTVSSLHESLTSTHTQECVHDAGMTPSSSAKPAAPLQPKPQTPALAQQANLHVTPPCLPSHLLTPDQDPDICQPMAICEKIRLTPQIQGPSFPAPPLPKAQAESPPKGKASKPAPPLLDQASV</sequence>
<evidence type="ECO:0000256" key="2">
    <source>
        <dbReference type="SAM" id="MobiDB-lite"/>
    </source>
</evidence>
<feature type="region of interest" description="Disordered" evidence="2">
    <location>
        <begin position="1638"/>
        <end position="1675"/>
    </location>
</feature>
<name>A0A3Q3MFM9_9TELE</name>
<dbReference type="STRING" id="205130.ENSMAMP00000026298"/>
<feature type="region of interest" description="Disordered" evidence="2">
    <location>
        <begin position="1219"/>
        <end position="1281"/>
    </location>
</feature>
<protein>
    <submittedName>
        <fullName evidence="3">Coiled-coil domain containing 141</fullName>
    </submittedName>
</protein>
<dbReference type="RefSeq" id="XP_026151663.1">
    <property type="nucleotide sequence ID" value="XM_026295878.1"/>
</dbReference>
<dbReference type="Gene3D" id="1.20.58.60">
    <property type="match status" value="1"/>
</dbReference>
<organism evidence="3 4">
    <name type="scientific">Mastacembelus armatus</name>
    <name type="common">zig-zag eel</name>
    <dbReference type="NCBI Taxonomy" id="205130"/>
    <lineage>
        <taxon>Eukaryota</taxon>
        <taxon>Metazoa</taxon>
        <taxon>Chordata</taxon>
        <taxon>Craniata</taxon>
        <taxon>Vertebrata</taxon>
        <taxon>Euteleostomi</taxon>
        <taxon>Actinopterygii</taxon>
        <taxon>Neopterygii</taxon>
        <taxon>Teleostei</taxon>
        <taxon>Neoteleostei</taxon>
        <taxon>Acanthomorphata</taxon>
        <taxon>Anabantaria</taxon>
        <taxon>Synbranchiformes</taxon>
        <taxon>Mastacembelidae</taxon>
        <taxon>Mastacembelus</taxon>
    </lineage>
</organism>
<feature type="region of interest" description="Disordered" evidence="2">
    <location>
        <begin position="1294"/>
        <end position="1325"/>
    </location>
</feature>
<accession>A0A3Q3MFM9</accession>
<feature type="compositionally biased region" description="Basic and acidic residues" evidence="2">
    <location>
        <begin position="311"/>
        <end position="327"/>
    </location>
</feature>
<dbReference type="Proteomes" id="UP000261640">
    <property type="component" value="Unplaced"/>
</dbReference>
<feature type="region of interest" description="Disordered" evidence="2">
    <location>
        <begin position="1572"/>
        <end position="1595"/>
    </location>
</feature>
<feature type="compositionally biased region" description="Polar residues" evidence="2">
    <location>
        <begin position="1398"/>
        <end position="1438"/>
    </location>
</feature>
<feature type="region of interest" description="Disordered" evidence="2">
    <location>
        <begin position="389"/>
        <end position="444"/>
    </location>
</feature>
<feature type="region of interest" description="Disordered" evidence="2">
    <location>
        <begin position="682"/>
        <end position="702"/>
    </location>
</feature>